<keyword evidence="2" id="KW-0732">Signal</keyword>
<dbReference type="STRING" id="7102.A0A2A4JCU9"/>
<feature type="chain" id="PRO_5013217977" description="DUF4794 domain-containing protein" evidence="2">
    <location>
        <begin position="18"/>
        <end position="677"/>
    </location>
</feature>
<feature type="compositionally biased region" description="Basic and acidic residues" evidence="1">
    <location>
        <begin position="124"/>
        <end position="136"/>
    </location>
</feature>
<dbReference type="AlphaFoldDB" id="A0A2A4JCU9"/>
<comment type="caution">
    <text evidence="3">The sequence shown here is derived from an EMBL/GenBank/DDBJ whole genome shotgun (WGS) entry which is preliminary data.</text>
</comment>
<sequence>MKELLAVISLLVSGAVAEPPAPYAPSGWRPDGPAFVLPQRGQEQQPSQYLPPPALPLDPRNPSPNGTPQEEDVSVQGLPPQREEVPFFQRSPVNGRQNVGQAFNSDVQNLDQGLRQTQYQEQQQRYREFERQRQRDAQLAANRLPKPQIPAQFAPRTTSTTEAPTTEATTPVTTTELNLNEGETLESDEKDAKVSVEVSKQKIQEYPGELFLSSLAQLQLQPQFVPLQQFGQLRSPLYLQPVQSQKQVAGFDAQTHFAALPSILAQQQLQQQKVEQGFQSPALLVAPQPQSQIQPVTAYQQPQFQAEPVAVQAVQAAQPQGFYGQPNAEPVPQYQTVNAFPQQQLQPVPQFTAQPVVLQPQGVNQLQPAQFQPQPQEVDQYQPQTVQFQPQPQQPNQYQPQTVQFQPQPAQFQPQPAQFQPQPAQFQPQPAQFQPQPAQFQPQPAQFQPQPAQFQPGQFQPQPSQPQPQADQESRDVESNDNAPYQPQLYQQPFVVPANQYQAQFQPQPGYIQAQLVNFPGQDLAQLQQQQAQLFQQAQFEQQTQFQNKGQSPDALQSGLDINQQGNDLDEPQDQEDSQDEGRTATAVATAFGARTQPRVQPQYGAPYPVPRVQAAPGAITTTESPVEDVTDDGPVVAQAVAIADGNRKKSAKLRSRRVRPVFTLDRSGHLVLAQGQ</sequence>
<feature type="region of interest" description="Disordered" evidence="1">
    <location>
        <begin position="544"/>
        <end position="584"/>
    </location>
</feature>
<evidence type="ECO:0000313" key="3">
    <source>
        <dbReference type="EMBL" id="PCG69518.1"/>
    </source>
</evidence>
<dbReference type="EMBL" id="NWSH01001977">
    <property type="protein sequence ID" value="PCG69518.1"/>
    <property type="molecule type" value="Genomic_DNA"/>
</dbReference>
<feature type="region of interest" description="Disordered" evidence="1">
    <location>
        <begin position="387"/>
        <end position="485"/>
    </location>
</feature>
<feature type="compositionally biased region" description="Acidic residues" evidence="1">
    <location>
        <begin position="568"/>
        <end position="579"/>
    </location>
</feature>
<proteinExistence type="predicted"/>
<accession>A0A2A4JCU9</accession>
<evidence type="ECO:0000256" key="1">
    <source>
        <dbReference type="SAM" id="MobiDB-lite"/>
    </source>
</evidence>
<feature type="signal peptide" evidence="2">
    <location>
        <begin position="1"/>
        <end position="17"/>
    </location>
</feature>
<feature type="region of interest" description="Disordered" evidence="1">
    <location>
        <begin position="19"/>
        <end position="172"/>
    </location>
</feature>
<organism evidence="3">
    <name type="scientific">Heliothis virescens</name>
    <name type="common">Tobacco budworm moth</name>
    <dbReference type="NCBI Taxonomy" id="7102"/>
    <lineage>
        <taxon>Eukaryota</taxon>
        <taxon>Metazoa</taxon>
        <taxon>Ecdysozoa</taxon>
        <taxon>Arthropoda</taxon>
        <taxon>Hexapoda</taxon>
        <taxon>Insecta</taxon>
        <taxon>Pterygota</taxon>
        <taxon>Neoptera</taxon>
        <taxon>Endopterygota</taxon>
        <taxon>Lepidoptera</taxon>
        <taxon>Glossata</taxon>
        <taxon>Ditrysia</taxon>
        <taxon>Noctuoidea</taxon>
        <taxon>Noctuidae</taxon>
        <taxon>Heliothinae</taxon>
        <taxon>Heliothis</taxon>
    </lineage>
</organism>
<evidence type="ECO:0000256" key="2">
    <source>
        <dbReference type="SAM" id="SignalP"/>
    </source>
</evidence>
<feature type="compositionally biased region" description="Pro residues" evidence="1">
    <location>
        <begin position="49"/>
        <end position="62"/>
    </location>
</feature>
<feature type="compositionally biased region" description="Polar residues" evidence="1">
    <location>
        <begin position="548"/>
        <end position="567"/>
    </location>
</feature>
<gene>
    <name evidence="3" type="ORF">B5V51_4000</name>
</gene>
<evidence type="ECO:0008006" key="4">
    <source>
        <dbReference type="Google" id="ProtNLM"/>
    </source>
</evidence>
<protein>
    <recommendedName>
        <fullName evidence="4">DUF4794 domain-containing protein</fullName>
    </recommendedName>
</protein>
<name>A0A2A4JCU9_HELVI</name>
<reference evidence="3" key="1">
    <citation type="submission" date="2017-09" db="EMBL/GenBank/DDBJ databases">
        <title>Contemporary evolution of a Lepidopteran species, Heliothis virescens, in response to modern agricultural practices.</title>
        <authorList>
            <person name="Fritz M.L."/>
            <person name="Deyonke A.M."/>
            <person name="Papanicolaou A."/>
            <person name="Micinski S."/>
            <person name="Westbrook J."/>
            <person name="Gould F."/>
        </authorList>
    </citation>
    <scope>NUCLEOTIDE SEQUENCE [LARGE SCALE GENOMIC DNA]</scope>
    <source>
        <strain evidence="3">HvINT-</strain>
        <tissue evidence="3">Whole body</tissue>
    </source>
</reference>
<feature type="compositionally biased region" description="Polar residues" evidence="1">
    <location>
        <begin position="91"/>
        <end position="111"/>
    </location>
</feature>
<feature type="compositionally biased region" description="Low complexity" evidence="1">
    <location>
        <begin position="387"/>
        <end position="470"/>
    </location>
</feature>
<feature type="compositionally biased region" description="Low complexity" evidence="1">
    <location>
        <begin position="154"/>
        <end position="172"/>
    </location>
</feature>